<dbReference type="CDD" id="cd00075">
    <property type="entry name" value="HATPase"/>
    <property type="match status" value="1"/>
</dbReference>
<dbReference type="SMART" id="SM00387">
    <property type="entry name" value="HATPase_c"/>
    <property type="match status" value="1"/>
</dbReference>
<dbReference type="InterPro" id="IPR004358">
    <property type="entry name" value="Sig_transdc_His_kin-like_C"/>
</dbReference>
<feature type="transmembrane region" description="Helical" evidence="8">
    <location>
        <begin position="184"/>
        <end position="204"/>
    </location>
</feature>
<evidence type="ECO:0000259" key="10">
    <source>
        <dbReference type="PROSITE" id="PS50885"/>
    </source>
</evidence>
<evidence type="ECO:0000256" key="7">
    <source>
        <dbReference type="ARBA" id="ARBA00023012"/>
    </source>
</evidence>
<dbReference type="Pfam" id="PF00512">
    <property type="entry name" value="HisKA"/>
    <property type="match status" value="1"/>
</dbReference>
<dbReference type="Pfam" id="PF02518">
    <property type="entry name" value="HATPase_c"/>
    <property type="match status" value="1"/>
</dbReference>
<evidence type="ECO:0000313" key="12">
    <source>
        <dbReference type="Proteomes" id="UP001236559"/>
    </source>
</evidence>
<keyword evidence="4" id="KW-0597">Phosphoprotein</keyword>
<evidence type="ECO:0000256" key="4">
    <source>
        <dbReference type="ARBA" id="ARBA00022553"/>
    </source>
</evidence>
<comment type="subcellular location">
    <subcellularLocation>
        <location evidence="2">Membrane</location>
    </subcellularLocation>
</comment>
<keyword evidence="8" id="KW-0812">Transmembrane</keyword>
<comment type="catalytic activity">
    <reaction evidence="1">
        <text>ATP + protein L-histidine = ADP + protein N-phospho-L-histidine.</text>
        <dbReference type="EC" id="2.7.13.3"/>
    </reaction>
</comment>
<dbReference type="GO" id="GO:0004673">
    <property type="term" value="F:protein histidine kinase activity"/>
    <property type="evidence" value="ECO:0007669"/>
    <property type="project" value="UniProtKB-EC"/>
</dbReference>
<dbReference type="InterPro" id="IPR003660">
    <property type="entry name" value="HAMP_dom"/>
</dbReference>
<dbReference type="Gene3D" id="1.10.287.130">
    <property type="match status" value="1"/>
</dbReference>
<evidence type="ECO:0000256" key="8">
    <source>
        <dbReference type="SAM" id="Phobius"/>
    </source>
</evidence>
<dbReference type="InterPro" id="IPR036097">
    <property type="entry name" value="HisK_dim/P_sf"/>
</dbReference>
<dbReference type="Pfam" id="PF00672">
    <property type="entry name" value="HAMP"/>
    <property type="match status" value="1"/>
</dbReference>
<keyword evidence="6 11" id="KW-0418">Kinase</keyword>
<dbReference type="PANTHER" id="PTHR45453">
    <property type="entry name" value="PHOSPHATE REGULON SENSOR PROTEIN PHOR"/>
    <property type="match status" value="1"/>
</dbReference>
<dbReference type="InterPro" id="IPR003661">
    <property type="entry name" value="HisK_dim/P_dom"/>
</dbReference>
<evidence type="ECO:0000256" key="1">
    <source>
        <dbReference type="ARBA" id="ARBA00000085"/>
    </source>
</evidence>
<dbReference type="CDD" id="cd06225">
    <property type="entry name" value="HAMP"/>
    <property type="match status" value="1"/>
</dbReference>
<dbReference type="InterPro" id="IPR036890">
    <property type="entry name" value="HATPase_C_sf"/>
</dbReference>
<keyword evidence="8" id="KW-1133">Transmembrane helix</keyword>
<name>A0ABU0AV53_9FIRM</name>
<organism evidence="11 12">
    <name type="scientific">Peptoniphilus koenoeneniae</name>
    <dbReference type="NCBI Taxonomy" id="507751"/>
    <lineage>
        <taxon>Bacteria</taxon>
        <taxon>Bacillati</taxon>
        <taxon>Bacillota</taxon>
        <taxon>Tissierellia</taxon>
        <taxon>Tissierellales</taxon>
        <taxon>Peptoniphilaceae</taxon>
        <taxon>Peptoniphilus</taxon>
    </lineage>
</organism>
<feature type="transmembrane region" description="Helical" evidence="8">
    <location>
        <begin position="12"/>
        <end position="32"/>
    </location>
</feature>
<dbReference type="SUPFAM" id="SSF55874">
    <property type="entry name" value="ATPase domain of HSP90 chaperone/DNA topoisomerase II/histidine kinase"/>
    <property type="match status" value="1"/>
</dbReference>
<dbReference type="SMART" id="SM00304">
    <property type="entry name" value="HAMP"/>
    <property type="match status" value="1"/>
</dbReference>
<evidence type="ECO:0000256" key="6">
    <source>
        <dbReference type="ARBA" id="ARBA00022777"/>
    </source>
</evidence>
<gene>
    <name evidence="11" type="ORF">J2S72_001170</name>
</gene>
<dbReference type="Gene3D" id="3.30.565.10">
    <property type="entry name" value="Histidine kinase-like ATPase, C-terminal domain"/>
    <property type="match status" value="1"/>
</dbReference>
<dbReference type="SMART" id="SM00388">
    <property type="entry name" value="HisKA"/>
    <property type="match status" value="1"/>
</dbReference>
<dbReference type="EMBL" id="JAUSTN010000005">
    <property type="protein sequence ID" value="MDQ0275146.1"/>
    <property type="molecule type" value="Genomic_DNA"/>
</dbReference>
<dbReference type="PROSITE" id="PS50109">
    <property type="entry name" value="HIS_KIN"/>
    <property type="match status" value="1"/>
</dbReference>
<feature type="domain" description="Histidine kinase" evidence="9">
    <location>
        <begin position="378"/>
        <end position="595"/>
    </location>
</feature>
<dbReference type="InterPro" id="IPR003594">
    <property type="entry name" value="HATPase_dom"/>
</dbReference>
<protein>
    <recommendedName>
        <fullName evidence="3">histidine kinase</fullName>
        <ecNumber evidence="3">2.7.13.3</ecNumber>
    </recommendedName>
</protein>
<evidence type="ECO:0000313" key="11">
    <source>
        <dbReference type="EMBL" id="MDQ0275146.1"/>
    </source>
</evidence>
<comment type="caution">
    <text evidence="11">The sequence shown here is derived from an EMBL/GenBank/DDBJ whole genome shotgun (WGS) entry which is preliminary data.</text>
</comment>
<dbReference type="RefSeq" id="WP_307495163.1">
    <property type="nucleotide sequence ID" value="NZ_JAUSTN010000005.1"/>
</dbReference>
<evidence type="ECO:0000256" key="5">
    <source>
        <dbReference type="ARBA" id="ARBA00022679"/>
    </source>
</evidence>
<keyword evidence="7" id="KW-0902">Two-component regulatory system</keyword>
<dbReference type="Proteomes" id="UP001236559">
    <property type="component" value="Unassembled WGS sequence"/>
</dbReference>
<dbReference type="InterPro" id="IPR050351">
    <property type="entry name" value="BphY/WalK/GraS-like"/>
</dbReference>
<dbReference type="PRINTS" id="PR00344">
    <property type="entry name" value="BCTRLSENSOR"/>
</dbReference>
<keyword evidence="8" id="KW-0472">Membrane</keyword>
<dbReference type="Gene3D" id="6.10.340.10">
    <property type="match status" value="1"/>
</dbReference>
<dbReference type="InterPro" id="IPR005467">
    <property type="entry name" value="His_kinase_dom"/>
</dbReference>
<accession>A0ABU0AV53</accession>
<sequence>MFQSVKWRLITIYLVLELIVLSIVSSFIVNRLETEQIGNISKNMEANVNSLISSSFNVFNEDLYKNKNKIDELINNWRLYSNESIYVITSEKEPIIISSNTNARDYFLNNRQNALTYKNLEPDLILQALQGKKAESLVENKNTSENTKHLLKPIISDDGEVKGLIYEVCDLQSVYNVLNYAKNILTSAIIFALVITLVLAYILAGSITRPIKDLTLKAKEMAKGDFNQRVEVKSDDEIGKLGNTFNYLTDELNLTIDKMNIEKSKLNTIFDYMAEGVIAVNRNGILIHANPIAKRILNLNDKSMGSPIDLIRVNIDKLNYSDYKSLRGEKNLDLNNNFYKVKFAPYKSEGLNSGIIVVLQDITKEHKLDLMRREFVANVSHELKTPITTIMSYTETLLEVDLDEKGRKNFLKVIEKENQRMARLVSDLLQLSNMDYKQTNWKYEALNTYDFISENAESLEVLLNKKRQKLTLDIPKDINKMFVDRHGADQVFRNILANAINYTEDMGKIEVKARSLGANVTIEVKDNGVGIAKEDLNRIFDRFYRVEKSRSRAMGGTGLGLSIAKEIIESMGGSIKIESVLNEGTKVTLNFAGVL</sequence>
<dbReference type="SUPFAM" id="SSF158472">
    <property type="entry name" value="HAMP domain-like"/>
    <property type="match status" value="1"/>
</dbReference>
<evidence type="ECO:0000256" key="3">
    <source>
        <dbReference type="ARBA" id="ARBA00012438"/>
    </source>
</evidence>
<keyword evidence="12" id="KW-1185">Reference proteome</keyword>
<dbReference type="Gene3D" id="3.30.450.20">
    <property type="entry name" value="PAS domain"/>
    <property type="match status" value="1"/>
</dbReference>
<dbReference type="PROSITE" id="PS50885">
    <property type="entry name" value="HAMP"/>
    <property type="match status" value="1"/>
</dbReference>
<dbReference type="PANTHER" id="PTHR45453:SF1">
    <property type="entry name" value="PHOSPHATE REGULON SENSOR PROTEIN PHOR"/>
    <property type="match status" value="1"/>
</dbReference>
<dbReference type="SUPFAM" id="SSF47384">
    <property type="entry name" value="Homodimeric domain of signal transducing histidine kinase"/>
    <property type="match status" value="1"/>
</dbReference>
<evidence type="ECO:0000256" key="2">
    <source>
        <dbReference type="ARBA" id="ARBA00004370"/>
    </source>
</evidence>
<dbReference type="CDD" id="cd00082">
    <property type="entry name" value="HisKA"/>
    <property type="match status" value="1"/>
</dbReference>
<reference evidence="11 12" key="1">
    <citation type="submission" date="2023-07" db="EMBL/GenBank/DDBJ databases">
        <title>Genomic Encyclopedia of Type Strains, Phase IV (KMG-IV): sequencing the most valuable type-strain genomes for metagenomic binning, comparative biology and taxonomic classification.</title>
        <authorList>
            <person name="Goeker M."/>
        </authorList>
    </citation>
    <scope>NUCLEOTIDE SEQUENCE [LARGE SCALE GENOMIC DNA]</scope>
    <source>
        <strain evidence="11 12">DSM 22616</strain>
    </source>
</reference>
<evidence type="ECO:0000259" key="9">
    <source>
        <dbReference type="PROSITE" id="PS50109"/>
    </source>
</evidence>
<feature type="domain" description="HAMP" evidence="10">
    <location>
        <begin position="205"/>
        <end position="257"/>
    </location>
</feature>
<dbReference type="EC" id="2.7.13.3" evidence="3"/>
<keyword evidence="5 11" id="KW-0808">Transferase</keyword>
<proteinExistence type="predicted"/>